<dbReference type="Proteomes" id="UP000002207">
    <property type="component" value="Chromosome"/>
</dbReference>
<feature type="signal peptide" evidence="1">
    <location>
        <begin position="1"/>
        <end position="41"/>
    </location>
</feature>
<dbReference type="eggNOG" id="ENOG503304U">
    <property type="taxonomic scope" value="Bacteria"/>
</dbReference>
<keyword evidence="3" id="KW-1185">Reference proteome</keyword>
<dbReference type="EMBL" id="CP001472">
    <property type="protein sequence ID" value="ACO31990.1"/>
    <property type="molecule type" value="Genomic_DNA"/>
</dbReference>
<keyword evidence="1" id="KW-0732">Signal</keyword>
<sequence length="559" mass="60389">MRHTANFRWKGLRMNQRQRFLRVFSFACCCAFLLCSAQGWAATPAQAAASNVQSSAKSAPLSQEYLLLGTPNRGAGEPWVVVNPKDPDNILVVAMATLNRLPSGEPPMPMPAKRTWNSPWTQLRIKELSVPNGSLTDTAVTRDGGKTWKFGQDAFRSTLKKNRCSDSFAGAGANGTLYYGCLAYLNPGAADYADGYAPDGEARFYHGGSAIAWSTDKGATWSQPVWVHPEGHPSLYPTVHPVFEQASPVDRPVFVQDASTGTIYVSSIGFVYTVDPKTVPRPEVNPKLPGKGYDGLPPANDIRFVTFIRASHDGGHTWGDIYPLDESNYPGFVGIYGFTAAFGHLVIAYNAQSVPASMHANCPCAVLGISQNDGKSLRYSLIPPLPAATNAKGTPRAFGLAAGVMIAADPMKQGRYAVARQAGSQIFISLTNDSGKSWQHPVLAAQLPPGAKFGHLAMKYSSSGDLGLIWQAIYPGGSFDMWSSASLDNANTFHTVRISHAISPPCNPDRCNFLLGNDLSSMTLDKKYLYAVWGDNRSGFEGTWFGRVPLSAYKGKSNE</sequence>
<feature type="chain" id="PRO_5002909178" evidence="1">
    <location>
        <begin position="42"/>
        <end position="559"/>
    </location>
</feature>
<dbReference type="InterPro" id="IPR036278">
    <property type="entry name" value="Sialidase_sf"/>
</dbReference>
<dbReference type="SUPFAM" id="SSF50939">
    <property type="entry name" value="Sialidases"/>
    <property type="match status" value="2"/>
</dbReference>
<dbReference type="STRING" id="240015.ACP_0026"/>
<gene>
    <name evidence="2" type="ordered locus">ACP_0026</name>
</gene>
<evidence type="ECO:0000313" key="3">
    <source>
        <dbReference type="Proteomes" id="UP000002207"/>
    </source>
</evidence>
<accession>C1F7Y3</accession>
<dbReference type="Gene3D" id="2.120.10.10">
    <property type="match status" value="1"/>
</dbReference>
<dbReference type="HOGENOM" id="CLU_487166_0_0_0"/>
<evidence type="ECO:0000256" key="1">
    <source>
        <dbReference type="SAM" id="SignalP"/>
    </source>
</evidence>
<proteinExistence type="predicted"/>
<evidence type="ECO:0000313" key="2">
    <source>
        <dbReference type="EMBL" id="ACO31990.1"/>
    </source>
</evidence>
<organism evidence="2 3">
    <name type="scientific">Acidobacterium capsulatum (strain ATCC 51196 / DSM 11244 / BCRC 80197 / JCM 7670 / NBRC 15755 / NCIMB 13165 / 161)</name>
    <dbReference type="NCBI Taxonomy" id="240015"/>
    <lineage>
        <taxon>Bacteria</taxon>
        <taxon>Pseudomonadati</taxon>
        <taxon>Acidobacteriota</taxon>
        <taxon>Terriglobia</taxon>
        <taxon>Terriglobales</taxon>
        <taxon>Acidobacteriaceae</taxon>
        <taxon>Acidobacterium</taxon>
    </lineage>
</organism>
<dbReference type="InParanoid" id="C1F7Y3"/>
<protein>
    <submittedName>
        <fullName evidence="2">BNR/Asp-box repeat protein</fullName>
    </submittedName>
</protein>
<dbReference type="CDD" id="cd15482">
    <property type="entry name" value="Sialidase_non-viral"/>
    <property type="match status" value="1"/>
</dbReference>
<reference evidence="2 3" key="1">
    <citation type="journal article" date="2009" name="Appl. Environ. Microbiol.">
        <title>Three genomes from the phylum Acidobacteria provide insight into the lifestyles of these microorganisms in soils.</title>
        <authorList>
            <person name="Ward N.L."/>
            <person name="Challacombe J.F."/>
            <person name="Janssen P.H."/>
            <person name="Henrissat B."/>
            <person name="Coutinho P.M."/>
            <person name="Wu M."/>
            <person name="Xie G."/>
            <person name="Haft D.H."/>
            <person name="Sait M."/>
            <person name="Badger J."/>
            <person name="Barabote R.D."/>
            <person name="Bradley B."/>
            <person name="Brettin T.S."/>
            <person name="Brinkac L.M."/>
            <person name="Bruce D."/>
            <person name="Creasy T."/>
            <person name="Daugherty S.C."/>
            <person name="Davidsen T.M."/>
            <person name="DeBoy R.T."/>
            <person name="Detter J.C."/>
            <person name="Dodson R.J."/>
            <person name="Durkin A.S."/>
            <person name="Ganapathy A."/>
            <person name="Gwinn-Giglio M."/>
            <person name="Han C.S."/>
            <person name="Khouri H."/>
            <person name="Kiss H."/>
            <person name="Kothari S.P."/>
            <person name="Madupu R."/>
            <person name="Nelson K.E."/>
            <person name="Nelson W.C."/>
            <person name="Paulsen I."/>
            <person name="Penn K."/>
            <person name="Ren Q."/>
            <person name="Rosovitz M.J."/>
            <person name="Selengut J.D."/>
            <person name="Shrivastava S."/>
            <person name="Sullivan S.A."/>
            <person name="Tapia R."/>
            <person name="Thompson L.S."/>
            <person name="Watkins K.L."/>
            <person name="Yang Q."/>
            <person name="Yu C."/>
            <person name="Zafar N."/>
            <person name="Zhou L."/>
            <person name="Kuske C.R."/>
        </authorList>
    </citation>
    <scope>NUCLEOTIDE SEQUENCE [LARGE SCALE GENOMIC DNA]</scope>
    <source>
        <strain evidence="3">ATCC 51196 / DSM 11244 / BCRC 80197 / JCM 7670 / NBRC 15755 / NCIMB 13165 / 161</strain>
    </source>
</reference>
<name>C1F7Y3_ACIC5</name>
<dbReference type="KEGG" id="aca:ACP_0026"/>
<dbReference type="AlphaFoldDB" id="C1F7Y3"/>